<feature type="domain" description="Carbohydrate kinase FGGY C-terminal" evidence="5">
    <location>
        <begin position="284"/>
        <end position="492"/>
    </location>
</feature>
<dbReference type="GO" id="GO:0019321">
    <property type="term" value="P:pentose metabolic process"/>
    <property type="evidence" value="ECO:0007669"/>
    <property type="project" value="TreeGrafter"/>
</dbReference>
<evidence type="ECO:0000256" key="1">
    <source>
        <dbReference type="ARBA" id="ARBA00009156"/>
    </source>
</evidence>
<evidence type="ECO:0000313" key="8">
    <source>
        <dbReference type="Proteomes" id="UP000237872"/>
    </source>
</evidence>
<keyword evidence="2 6" id="KW-0808">Transferase</keyword>
<evidence type="ECO:0000313" key="9">
    <source>
        <dbReference type="Proteomes" id="UP001637990"/>
    </source>
</evidence>
<name>A0A2S7CUZ6_9XANT</name>
<comment type="caution">
    <text evidence="7">The sequence shown here is derived from an EMBL/GenBank/DDBJ whole genome shotgun (WGS) entry which is preliminary data.</text>
</comment>
<dbReference type="PANTHER" id="PTHR43435">
    <property type="entry name" value="RIBULOKINASE"/>
    <property type="match status" value="1"/>
</dbReference>
<dbReference type="GO" id="GO:0019150">
    <property type="term" value="F:D-ribulokinase activity"/>
    <property type="evidence" value="ECO:0007669"/>
    <property type="project" value="TreeGrafter"/>
</dbReference>
<dbReference type="SUPFAM" id="SSF53067">
    <property type="entry name" value="Actin-like ATPase domain"/>
    <property type="match status" value="2"/>
</dbReference>
<dbReference type="InterPro" id="IPR043129">
    <property type="entry name" value="ATPase_NBD"/>
</dbReference>
<dbReference type="Gene3D" id="1.20.58.2240">
    <property type="match status" value="1"/>
</dbReference>
<dbReference type="OrthoDB" id="9805576at2"/>
<dbReference type="PIRSF" id="PIRSF000538">
    <property type="entry name" value="GlpK"/>
    <property type="match status" value="1"/>
</dbReference>
<protein>
    <submittedName>
        <fullName evidence="6">FGGY-family carbohydrate kinase</fullName>
        <ecNumber evidence="6">2.7.1.-</ecNumber>
    </submittedName>
    <submittedName>
        <fullName evidence="7">Ribulokinase</fullName>
    </submittedName>
</protein>
<dbReference type="Proteomes" id="UP000237872">
    <property type="component" value="Unassembled WGS sequence"/>
</dbReference>
<evidence type="ECO:0000256" key="3">
    <source>
        <dbReference type="ARBA" id="ARBA00022777"/>
    </source>
</evidence>
<reference evidence="7 8" key="1">
    <citation type="submission" date="2016-08" db="EMBL/GenBank/DDBJ databases">
        <authorList>
            <person name="Seilhamer J.J."/>
        </authorList>
    </citation>
    <scope>NUCLEOTIDE SEQUENCE [LARGE SCALE GENOMIC DNA]</scope>
    <source>
        <strain evidence="7 8">CFBP4690</strain>
    </source>
</reference>
<proteinExistence type="inferred from homology"/>
<evidence type="ECO:0000256" key="2">
    <source>
        <dbReference type="ARBA" id="ARBA00022679"/>
    </source>
</evidence>
<dbReference type="Pfam" id="PF00370">
    <property type="entry name" value="FGGY_N"/>
    <property type="match status" value="1"/>
</dbReference>
<dbReference type="RefSeq" id="WP_104539973.1">
    <property type="nucleotide sequence ID" value="NZ_JBJGBS010000020.1"/>
</dbReference>
<dbReference type="CDD" id="cd07782">
    <property type="entry name" value="ASKHA_NBD_FGGY_D-RBK"/>
    <property type="match status" value="1"/>
</dbReference>
<evidence type="ECO:0000259" key="5">
    <source>
        <dbReference type="Pfam" id="PF02782"/>
    </source>
</evidence>
<dbReference type="Gene3D" id="3.30.420.40">
    <property type="match status" value="1"/>
</dbReference>
<dbReference type="Pfam" id="PF02782">
    <property type="entry name" value="FGGY_C"/>
    <property type="match status" value="1"/>
</dbReference>
<accession>A0A2S7CUZ6</accession>
<keyword evidence="3 7" id="KW-0418">Kinase</keyword>
<evidence type="ECO:0000313" key="7">
    <source>
        <dbReference type="EMBL" id="PPU65402.1"/>
    </source>
</evidence>
<dbReference type="InterPro" id="IPR000577">
    <property type="entry name" value="Carb_kinase_FGGY"/>
</dbReference>
<dbReference type="EMBL" id="MDEC01000005">
    <property type="protein sequence ID" value="PPU65402.1"/>
    <property type="molecule type" value="Genomic_DNA"/>
</dbReference>
<evidence type="ECO:0000259" key="4">
    <source>
        <dbReference type="Pfam" id="PF00370"/>
    </source>
</evidence>
<dbReference type="EC" id="2.7.1.-" evidence="6"/>
<keyword evidence="9" id="KW-1185">Reference proteome</keyword>
<comment type="similarity">
    <text evidence="1">Belongs to the FGGY kinase family.</text>
</comment>
<dbReference type="NCBIfam" id="TIGR01315">
    <property type="entry name" value="5C_CHO_kinase"/>
    <property type="match status" value="1"/>
</dbReference>
<dbReference type="InterPro" id="IPR018484">
    <property type="entry name" value="FGGY_N"/>
</dbReference>
<dbReference type="PANTHER" id="PTHR43435:SF4">
    <property type="entry name" value="FGGY CARBOHYDRATE KINASE DOMAIN-CONTAINING PROTEIN"/>
    <property type="match status" value="1"/>
</dbReference>
<dbReference type="InterPro" id="IPR006003">
    <property type="entry name" value="FGGY_RbtK-like"/>
</dbReference>
<reference evidence="6 9" key="2">
    <citation type="submission" date="2024-11" db="EMBL/GenBank/DDBJ databases">
        <title>Genome sequencing of Xanthomonas codiaei.</title>
        <authorList>
            <person name="Studholme D.J."/>
        </authorList>
    </citation>
    <scope>NUCLEOTIDE SEQUENCE [LARGE SCALE GENOMIC DNA]</scope>
    <source>
        <strain evidence="6 9">NCPPB 4350</strain>
    </source>
</reference>
<feature type="domain" description="Carbohydrate kinase FGGY N-terminal" evidence="4">
    <location>
        <begin position="9"/>
        <end position="266"/>
    </location>
</feature>
<dbReference type="Proteomes" id="UP001637990">
    <property type="component" value="Unassembled WGS sequence"/>
</dbReference>
<dbReference type="FunFam" id="3.30.420.40:FF:000101">
    <property type="entry name" value="FGGY carbohydrate kinase domain-containing protein"/>
    <property type="match status" value="1"/>
</dbReference>
<organism evidence="7 8">
    <name type="scientific">Xanthomonas codiaei</name>
    <dbReference type="NCBI Taxonomy" id="56463"/>
    <lineage>
        <taxon>Bacteria</taxon>
        <taxon>Pseudomonadati</taxon>
        <taxon>Pseudomonadota</taxon>
        <taxon>Gammaproteobacteria</taxon>
        <taxon>Lysobacterales</taxon>
        <taxon>Lysobacteraceae</taxon>
        <taxon>Xanthomonas</taxon>
    </lineage>
</organism>
<dbReference type="AlphaFoldDB" id="A0A2S7CUZ6"/>
<gene>
    <name evidence="6" type="ORF">ACI6Q5_07190</name>
    <name evidence="7" type="ORF">XcodCFBP4690_05365</name>
</gene>
<dbReference type="EMBL" id="JBJGBS010000020">
    <property type="protein sequence ID" value="MFO3704764.1"/>
    <property type="molecule type" value="Genomic_DNA"/>
</dbReference>
<evidence type="ECO:0000313" key="6">
    <source>
        <dbReference type="EMBL" id="MFO3704764.1"/>
    </source>
</evidence>
<dbReference type="GO" id="GO:0005737">
    <property type="term" value="C:cytoplasm"/>
    <property type="evidence" value="ECO:0007669"/>
    <property type="project" value="TreeGrafter"/>
</dbReference>
<sequence length="557" mass="57669">MHWTDDAVFIGVDVGTGSARAGLFDARGRLLGSARHPIQTWYLPGDMVEQSSADIWQACVQAIRAALAQAGVDVARVAGIGFDATCSLVAVAADGGPVCISPGGQADRDVIVWMDHRAVAQAERINATGDPVLRYVGGQISPEMQIPKLLWLKQHLPDSYARAAHLFDLADWLSWRATGSTDRSLCTVTCKWTYVQHTGGWSPAFFERIGLAELLVKDAARIGSRIVAPGAALGQGLTPTAADELGLQAGIAVGAALIDAHAGAIGTLASPAADGQPVPLTARAAYILGTSACVLVSTQTACFTPGVWGPYGSALVPGLWLNEGGQSTAGVAIDTLVRSHPGYADASAQATAAGLDVLQWLEQRILAQVRTPSHAALRAHALHVLPDYLGNRSPAADPSARAVIVGLGIDHDLDGLEALYVAGICGLGYGLADILDALRGQGVRIDSVIMSGGASHSRLVRQLMADACGIRMDVAATAEPVLLGSAMLAAVASGAYADLPAAMAAMSAPGAGTAHTPADIARFHAAKRRGYTAMQALERSLRSEMAQAMPERITTGV</sequence>
<dbReference type="InterPro" id="IPR018485">
    <property type="entry name" value="FGGY_C"/>
</dbReference>